<dbReference type="EMBL" id="JACHLZ010000001">
    <property type="protein sequence ID" value="MBB5832724.1"/>
    <property type="molecule type" value="Genomic_DNA"/>
</dbReference>
<evidence type="ECO:0000313" key="3">
    <source>
        <dbReference type="EMBL" id="MBB5832724.1"/>
    </source>
</evidence>
<accession>A0A841AI43</accession>
<reference evidence="3 4" key="1">
    <citation type="submission" date="2020-08" db="EMBL/GenBank/DDBJ databases">
        <title>Sequencing the genomes of 1000 actinobacteria strains.</title>
        <authorList>
            <person name="Klenk H.-P."/>
        </authorList>
    </citation>
    <scope>NUCLEOTIDE SEQUENCE [LARGE SCALE GENOMIC DNA]</scope>
    <source>
        <strain evidence="3 4">DSM 28796</strain>
    </source>
</reference>
<dbReference type="Gene3D" id="3.30.1490.20">
    <property type="entry name" value="ATP-grasp fold, A domain"/>
    <property type="match status" value="1"/>
</dbReference>
<organism evidence="3 4">
    <name type="scientific">Brachybacterium aquaticum</name>
    <dbReference type="NCBI Taxonomy" id="1432564"/>
    <lineage>
        <taxon>Bacteria</taxon>
        <taxon>Bacillati</taxon>
        <taxon>Actinomycetota</taxon>
        <taxon>Actinomycetes</taxon>
        <taxon>Micrococcales</taxon>
        <taxon>Dermabacteraceae</taxon>
        <taxon>Brachybacterium</taxon>
    </lineage>
</organism>
<dbReference type="InterPro" id="IPR011761">
    <property type="entry name" value="ATP-grasp"/>
</dbReference>
<comment type="caution">
    <text evidence="3">The sequence shown here is derived from an EMBL/GenBank/DDBJ whole genome shotgun (WGS) entry which is preliminary data.</text>
</comment>
<keyword evidence="3" id="KW-0436">Ligase</keyword>
<dbReference type="AlphaFoldDB" id="A0A841AI43"/>
<dbReference type="GO" id="GO:0005524">
    <property type="term" value="F:ATP binding"/>
    <property type="evidence" value="ECO:0007669"/>
    <property type="project" value="UniProtKB-UniRule"/>
</dbReference>
<dbReference type="Gene3D" id="3.30.470.20">
    <property type="entry name" value="ATP-grasp fold, B domain"/>
    <property type="match status" value="1"/>
</dbReference>
<name>A0A841AI43_9MICO</name>
<gene>
    <name evidence="3" type="ORF">HNR70_002537</name>
</gene>
<dbReference type="EC" id="6.3.5.5" evidence="3"/>
<dbReference type="Gene3D" id="3.40.50.20">
    <property type="match status" value="1"/>
</dbReference>
<keyword evidence="1" id="KW-0067">ATP-binding</keyword>
<evidence type="ECO:0000259" key="2">
    <source>
        <dbReference type="PROSITE" id="PS50975"/>
    </source>
</evidence>
<dbReference type="GO" id="GO:0046872">
    <property type="term" value="F:metal ion binding"/>
    <property type="evidence" value="ECO:0007669"/>
    <property type="project" value="InterPro"/>
</dbReference>
<protein>
    <submittedName>
        <fullName evidence="3">Carbamoyl-phosphate synthase large subunit</fullName>
        <ecNumber evidence="3">6.3.5.5</ecNumber>
    </submittedName>
</protein>
<dbReference type="Pfam" id="PF21360">
    <property type="entry name" value="PylC-like_N"/>
    <property type="match status" value="1"/>
</dbReference>
<dbReference type="PROSITE" id="PS50975">
    <property type="entry name" value="ATP_GRASP"/>
    <property type="match status" value="1"/>
</dbReference>
<sequence length="342" mass="36709">MKIVISSAGRRAHYVEWFREALGRTALSGEVIAMEYRLHSPSTGLADRAVPSPAYNSPEYPEALREWCRAERPDLFLSLNDYELQILSGGLAEEMRSMGCRVAVLGAELQPIVLDKHRMATALAERGIPTPRTVLGSEVDRIRSSARSGDRFVVKHRFGSGSTGLRIVEAEALPDAVEQSAQTALGADGLPAADGPAATVVQEALPGPEYGVDGVFDVDGRGELLGVLARRKDLMRGGDTDVATTVAPEPFHAAIREIGAMLRPSAAIDVDLRDNADGEPQVIDINPRLGGGYPFCHRAGADLPAALIRSAVGLEPDPELLRYRVGVTSARREEFTVVAAPR</sequence>
<keyword evidence="1" id="KW-0547">Nucleotide-binding</keyword>
<proteinExistence type="predicted"/>
<evidence type="ECO:0000313" key="4">
    <source>
        <dbReference type="Proteomes" id="UP000588158"/>
    </source>
</evidence>
<dbReference type="InterPro" id="IPR048764">
    <property type="entry name" value="PylC_N"/>
</dbReference>
<dbReference type="InterPro" id="IPR013815">
    <property type="entry name" value="ATP_grasp_subdomain_1"/>
</dbReference>
<dbReference type="RefSeq" id="WP_184326000.1">
    <property type="nucleotide sequence ID" value="NZ_JACHLZ010000001.1"/>
</dbReference>
<evidence type="ECO:0000256" key="1">
    <source>
        <dbReference type="PROSITE-ProRule" id="PRU00409"/>
    </source>
</evidence>
<feature type="domain" description="ATP-grasp" evidence="2">
    <location>
        <begin position="120"/>
        <end position="312"/>
    </location>
</feature>
<keyword evidence="4" id="KW-1185">Reference proteome</keyword>
<dbReference type="Pfam" id="PF15632">
    <property type="entry name" value="ATPgrasp_Ter"/>
    <property type="match status" value="1"/>
</dbReference>
<dbReference type="GO" id="GO:0004088">
    <property type="term" value="F:carbamoyl-phosphate synthase (glutamine-hydrolyzing) activity"/>
    <property type="evidence" value="ECO:0007669"/>
    <property type="project" value="UniProtKB-EC"/>
</dbReference>
<dbReference type="SUPFAM" id="SSF56059">
    <property type="entry name" value="Glutathione synthetase ATP-binding domain-like"/>
    <property type="match status" value="1"/>
</dbReference>
<dbReference type="Proteomes" id="UP000588158">
    <property type="component" value="Unassembled WGS sequence"/>
</dbReference>